<dbReference type="GO" id="GO:0004623">
    <property type="term" value="F:phospholipase A2 activity"/>
    <property type="evidence" value="ECO:0007669"/>
    <property type="project" value="InterPro"/>
</dbReference>
<organism evidence="1 2">
    <name type="scientific">Owenia fusiformis</name>
    <name type="common">Polychaete worm</name>
    <dbReference type="NCBI Taxonomy" id="6347"/>
    <lineage>
        <taxon>Eukaryota</taxon>
        <taxon>Metazoa</taxon>
        <taxon>Spiralia</taxon>
        <taxon>Lophotrochozoa</taxon>
        <taxon>Annelida</taxon>
        <taxon>Polychaeta</taxon>
        <taxon>Sedentaria</taxon>
        <taxon>Canalipalpata</taxon>
        <taxon>Sabellida</taxon>
        <taxon>Oweniida</taxon>
        <taxon>Oweniidae</taxon>
        <taxon>Owenia</taxon>
    </lineage>
</organism>
<sequence length="178" mass="19871">MAFIKVGVLALVLLFSTVSSASPRSKRSFMDHGKWCGTLNTKLGSPGCNCEAGIEKCRELYPPIDELDEVCLSHDWCSRCPSNPAVESYRPLHWCQCEQDIYTNANSATCYTSHCDGYKAAMRLFFKYVPCVCEQEGKCGLEWCTKTIFGTEISYPCGHVSCETISVVSRFSKCQNIN</sequence>
<dbReference type="InterPro" id="IPR036444">
    <property type="entry name" value="PLipase_A2_dom_sf"/>
</dbReference>
<dbReference type="GO" id="GO:0006644">
    <property type="term" value="P:phospholipid metabolic process"/>
    <property type="evidence" value="ECO:0007669"/>
    <property type="project" value="InterPro"/>
</dbReference>
<name>A0A8J1UBZ9_OWEFU</name>
<gene>
    <name evidence="1" type="ORF">OFUS_LOCUS1511</name>
</gene>
<accession>A0A8J1UBZ9</accession>
<proteinExistence type="predicted"/>
<dbReference type="EMBL" id="CAIIXF020000001">
    <property type="protein sequence ID" value="CAH1773984.1"/>
    <property type="molecule type" value="Genomic_DNA"/>
</dbReference>
<protein>
    <submittedName>
        <fullName evidence="1">Uncharacterized protein</fullName>
    </submittedName>
</protein>
<comment type="caution">
    <text evidence="1">The sequence shown here is derived from an EMBL/GenBank/DDBJ whole genome shotgun (WGS) entry which is preliminary data.</text>
</comment>
<dbReference type="SUPFAM" id="SSF48619">
    <property type="entry name" value="Phospholipase A2, PLA2"/>
    <property type="match status" value="1"/>
</dbReference>
<dbReference type="Gene3D" id="1.20.90.10">
    <property type="entry name" value="Phospholipase A2 domain"/>
    <property type="match status" value="1"/>
</dbReference>
<dbReference type="Proteomes" id="UP000749559">
    <property type="component" value="Unassembled WGS sequence"/>
</dbReference>
<evidence type="ECO:0000313" key="2">
    <source>
        <dbReference type="Proteomes" id="UP000749559"/>
    </source>
</evidence>
<dbReference type="AlphaFoldDB" id="A0A8J1UBZ9"/>
<dbReference type="GO" id="GO:0050482">
    <property type="term" value="P:arachidonate secretion"/>
    <property type="evidence" value="ECO:0007669"/>
    <property type="project" value="InterPro"/>
</dbReference>
<reference evidence="1" key="1">
    <citation type="submission" date="2022-03" db="EMBL/GenBank/DDBJ databases">
        <authorList>
            <person name="Martin C."/>
        </authorList>
    </citation>
    <scope>NUCLEOTIDE SEQUENCE</scope>
</reference>
<evidence type="ECO:0000313" key="1">
    <source>
        <dbReference type="EMBL" id="CAH1773984.1"/>
    </source>
</evidence>
<keyword evidence="2" id="KW-1185">Reference proteome</keyword>